<dbReference type="Gene3D" id="1.10.10.10">
    <property type="entry name" value="Winged helix-like DNA-binding domain superfamily/Winged helix DNA-binding domain"/>
    <property type="match status" value="1"/>
</dbReference>
<dbReference type="InterPro" id="IPR008920">
    <property type="entry name" value="TF_FadR/GntR_C"/>
</dbReference>
<dbReference type="Pfam" id="PF00392">
    <property type="entry name" value="GntR"/>
    <property type="match status" value="1"/>
</dbReference>
<protein>
    <submittedName>
        <fullName evidence="6">GntR family transcriptional regulator</fullName>
    </submittedName>
</protein>
<dbReference type="PANTHER" id="PTHR43537">
    <property type="entry name" value="TRANSCRIPTIONAL REGULATOR, GNTR FAMILY"/>
    <property type="match status" value="1"/>
</dbReference>
<dbReference type="Proteomes" id="UP001064879">
    <property type="component" value="Chromosome"/>
</dbReference>
<dbReference type="InterPro" id="IPR000524">
    <property type="entry name" value="Tscrpt_reg_HTH_GntR"/>
</dbReference>
<evidence type="ECO:0000256" key="2">
    <source>
        <dbReference type="ARBA" id="ARBA00023125"/>
    </source>
</evidence>
<dbReference type="InterPro" id="IPR011711">
    <property type="entry name" value="GntR_C"/>
</dbReference>
<evidence type="ECO:0000256" key="1">
    <source>
        <dbReference type="ARBA" id="ARBA00023015"/>
    </source>
</evidence>
<feature type="compositionally biased region" description="Basic and acidic residues" evidence="4">
    <location>
        <begin position="218"/>
        <end position="232"/>
    </location>
</feature>
<dbReference type="Pfam" id="PF07729">
    <property type="entry name" value="FCD"/>
    <property type="match status" value="1"/>
</dbReference>
<dbReference type="EMBL" id="CP093443">
    <property type="protein sequence ID" value="UVI36629.1"/>
    <property type="molecule type" value="Genomic_DNA"/>
</dbReference>
<dbReference type="PANTHER" id="PTHR43537:SF45">
    <property type="entry name" value="GNTR FAMILY REGULATORY PROTEIN"/>
    <property type="match status" value="1"/>
</dbReference>
<keyword evidence="3" id="KW-0804">Transcription</keyword>
<accession>A0ABY5SR07</accession>
<keyword evidence="2" id="KW-0238">DNA-binding</keyword>
<keyword evidence="1" id="KW-0805">Transcription regulation</keyword>
<feature type="domain" description="HTH gntR-type" evidence="5">
    <location>
        <begin position="21"/>
        <end position="88"/>
    </location>
</feature>
<organism evidence="6 7">
    <name type="scientific">Brevibacterium spongiae</name>
    <dbReference type="NCBI Taxonomy" id="2909672"/>
    <lineage>
        <taxon>Bacteria</taxon>
        <taxon>Bacillati</taxon>
        <taxon>Actinomycetota</taxon>
        <taxon>Actinomycetes</taxon>
        <taxon>Micrococcales</taxon>
        <taxon>Brevibacteriaceae</taxon>
        <taxon>Brevibacterium</taxon>
    </lineage>
</organism>
<dbReference type="InterPro" id="IPR036388">
    <property type="entry name" value="WH-like_DNA-bd_sf"/>
</dbReference>
<name>A0ABY5SR07_9MICO</name>
<sequence>MADATERLGEVSLELPKLTVHSLRDRTEEIIRDRLVAGALVPGPTYTIRSLADELDVSPTPVREAVQRLSGEGALEIVRNRGFRVVEMDTEALEENLFMRRLLEVEALVEVSSRIDPDRREVYERLIDEMEQAGQAEDYQRYLAASRTFHLGLVAELAMPKLTEMIGRLRDSARIGRVTRETNMVSGNREHHALVDAVFRGDGDEVRRLMIAHLDHHRHEWSDRPDGGESREGTAPLWRPRPH</sequence>
<dbReference type="SUPFAM" id="SSF46785">
    <property type="entry name" value="Winged helix' DNA-binding domain"/>
    <property type="match status" value="1"/>
</dbReference>
<evidence type="ECO:0000313" key="6">
    <source>
        <dbReference type="EMBL" id="UVI36629.1"/>
    </source>
</evidence>
<dbReference type="RefSeq" id="WP_265419195.1">
    <property type="nucleotide sequence ID" value="NZ_CP093443.1"/>
</dbReference>
<dbReference type="PROSITE" id="PS50949">
    <property type="entry name" value="HTH_GNTR"/>
    <property type="match status" value="1"/>
</dbReference>
<gene>
    <name evidence="6" type="ORF">L1F31_02875</name>
</gene>
<dbReference type="SMART" id="SM00345">
    <property type="entry name" value="HTH_GNTR"/>
    <property type="match status" value="1"/>
</dbReference>
<dbReference type="SMART" id="SM00895">
    <property type="entry name" value="FCD"/>
    <property type="match status" value="1"/>
</dbReference>
<evidence type="ECO:0000259" key="5">
    <source>
        <dbReference type="PROSITE" id="PS50949"/>
    </source>
</evidence>
<reference evidence="6" key="1">
    <citation type="submission" date="2022-03" db="EMBL/GenBank/DDBJ databases">
        <title>Brevibacterium spongiae sp. nov., isolated from marine sponge.</title>
        <authorList>
            <person name="Li Z."/>
            <person name="Zhang M."/>
        </authorList>
    </citation>
    <scope>NUCLEOTIDE SEQUENCE</scope>
    <source>
        <strain evidence="6">WHS-Z9</strain>
    </source>
</reference>
<dbReference type="InterPro" id="IPR036390">
    <property type="entry name" value="WH_DNA-bd_sf"/>
</dbReference>
<proteinExistence type="predicted"/>
<feature type="region of interest" description="Disordered" evidence="4">
    <location>
        <begin position="218"/>
        <end position="243"/>
    </location>
</feature>
<evidence type="ECO:0000256" key="3">
    <source>
        <dbReference type="ARBA" id="ARBA00023163"/>
    </source>
</evidence>
<keyword evidence="7" id="KW-1185">Reference proteome</keyword>
<evidence type="ECO:0000256" key="4">
    <source>
        <dbReference type="SAM" id="MobiDB-lite"/>
    </source>
</evidence>
<dbReference type="Gene3D" id="1.20.120.530">
    <property type="entry name" value="GntR ligand-binding domain-like"/>
    <property type="match status" value="1"/>
</dbReference>
<dbReference type="SUPFAM" id="SSF48008">
    <property type="entry name" value="GntR ligand-binding domain-like"/>
    <property type="match status" value="1"/>
</dbReference>
<evidence type="ECO:0000313" key="7">
    <source>
        <dbReference type="Proteomes" id="UP001064879"/>
    </source>
</evidence>